<sequence length="154" mass="17420">MEQTQKTCENTNEQGIEELPPSDEKDSGPAEPQDRPRGSRRARSLTDEFLAHMRRSLEKNLDEPKEKSSKESIQVVAEEEEPGESTSLQGDNEDDKDKTEASRIYIYATSPHDDEDTKPDQLNDDEEFEENEASVDDPESEIEDSSDSDVDNNV</sequence>
<feature type="compositionally biased region" description="Polar residues" evidence="1">
    <location>
        <begin position="1"/>
        <end position="14"/>
    </location>
</feature>
<dbReference type="AlphaFoldDB" id="A0A6P4J6K0"/>
<dbReference type="Proteomes" id="UP001652661">
    <property type="component" value="Chromosome X"/>
</dbReference>
<organism evidence="2 3">
    <name type="scientific">Drosophila kikkawai</name>
    <name type="common">Fruit fly</name>
    <dbReference type="NCBI Taxonomy" id="30033"/>
    <lineage>
        <taxon>Eukaryota</taxon>
        <taxon>Metazoa</taxon>
        <taxon>Ecdysozoa</taxon>
        <taxon>Arthropoda</taxon>
        <taxon>Hexapoda</taxon>
        <taxon>Insecta</taxon>
        <taxon>Pterygota</taxon>
        <taxon>Neoptera</taxon>
        <taxon>Endopterygota</taxon>
        <taxon>Diptera</taxon>
        <taxon>Brachycera</taxon>
        <taxon>Muscomorpha</taxon>
        <taxon>Ephydroidea</taxon>
        <taxon>Drosophilidae</taxon>
        <taxon>Drosophila</taxon>
        <taxon>Sophophora</taxon>
    </lineage>
</organism>
<evidence type="ECO:0000256" key="1">
    <source>
        <dbReference type="SAM" id="MobiDB-lite"/>
    </source>
</evidence>
<name>A0A6P4J6K0_DROKI</name>
<keyword evidence="2" id="KW-1185">Reference proteome</keyword>
<gene>
    <name evidence="3" type="primary">LOC108080075</name>
</gene>
<protein>
    <submittedName>
        <fullName evidence="3">Uncharacterized protein</fullName>
    </submittedName>
</protein>
<evidence type="ECO:0000313" key="3">
    <source>
        <dbReference type="RefSeq" id="XP_017030148.1"/>
    </source>
</evidence>
<dbReference type="RefSeq" id="XP_017030148.1">
    <property type="nucleotide sequence ID" value="XM_017174659.3"/>
</dbReference>
<accession>A0A6P4J6K0</accession>
<feature type="compositionally biased region" description="Basic and acidic residues" evidence="1">
    <location>
        <begin position="44"/>
        <end position="70"/>
    </location>
</feature>
<dbReference type="GeneID" id="108080075"/>
<feature type="compositionally biased region" description="Basic and acidic residues" evidence="1">
    <location>
        <begin position="22"/>
        <end position="37"/>
    </location>
</feature>
<evidence type="ECO:0000313" key="2">
    <source>
        <dbReference type="Proteomes" id="UP001652661"/>
    </source>
</evidence>
<feature type="compositionally biased region" description="Acidic residues" evidence="1">
    <location>
        <begin position="113"/>
        <end position="154"/>
    </location>
</feature>
<feature type="region of interest" description="Disordered" evidence="1">
    <location>
        <begin position="1"/>
        <end position="154"/>
    </location>
</feature>
<proteinExistence type="predicted"/>
<reference evidence="3" key="1">
    <citation type="submission" date="2025-08" db="UniProtKB">
        <authorList>
            <consortium name="RefSeq"/>
        </authorList>
    </citation>
    <scope>IDENTIFICATION</scope>
    <source>
        <strain evidence="3">14028-0561.14</strain>
        <tissue evidence="3">Whole fly</tissue>
    </source>
</reference>